<feature type="region of interest" description="Disordered" evidence="3">
    <location>
        <begin position="1236"/>
        <end position="1265"/>
    </location>
</feature>
<feature type="compositionally biased region" description="Basic and acidic residues" evidence="3">
    <location>
        <begin position="1423"/>
        <end position="1434"/>
    </location>
</feature>
<sequence length="1788" mass="197419">MEVVGPRLSLSPIVTREASVKSQRPPRRNSSTRAERNPKTGMLRDVRERRSPPRPMDRVVDKGAKAVARLSPVNKSKPILPATERRSGGDEARPMTKREADQGKWDIAPDGGSAGREGRQFTVANVGNNGKIFLRPTVRPANQRYPQPTFVFPSLTPPSTAGADGPPVAPEISRQSSNFSSQPTPLSGPPSPPMIRHPMGLRDYDHQARHRRAVSDTTLPDASLGRESEAGGFKVVITKPQDEQRARTMEDIDDPAPSPMLQISIPSWKLGTPRFTLRGTPLIRGSSYAPTEEVRSNNNSRVNISHRGDVNSLYPDPLGSRMPSPGPMRLSHIKIPSPTLLTPSSPRFPQPTRATYLSTHLVIEPEMFDGLTFKPDCDDRGIVRYSSATGAVTAATPPRLVSEITSPCFLDYELLSDFFLTFRSFMEPADLLRMLIARLKWALLRADEIGMVVRVRTFVAIRHWILNYFVDDFVVDYHLRIIFCNLLNNFVDELSHEAAGRKVQLKILAELKKCWRRVCSQYWDGPDFDANLDADTPIIPGGIAGHRNPDLDPSFWMMDMSTPPQISAMDFTHPEAAPDKNYYPDAVHAGHIDSVLHGGIHPGERPCTPPDQRPSTTLERNATSPTSIASLDVVSCSFPTKGFKMPESSSSYALAAHPVEPSSLYNTPDPIAATPRALTGKRVRPQNAHKRNNSLTDSLRDHDATTTEKVIYKNAEFLLTLPYAGSLSATSRETTVFDPPQPSQPAADKGAASAMSGAGMRKLLTSVRKALSHKTPETSPTQANFVSLAAMGPRGVTENRIPGTAIVPQSRLTRIGGFRPAVRIDMLGAEVAEDFKKAVREDSAAGVSNEFLPNDDFPTKLSADGIEYSAAHLDSSFELQPLSRERILSDTAITQGSKSIVIVDGTVPEDYHAMTGALGVPHNESVDGFSEHYMHSGADPTPPTTPPDKTVEGNPRRSSTILTPQALRFSSSEDRLPPFVPDLATLGAGRRSTIGTDMESRAHERRSIDIDAATHSATSSLLPPLSSFRGHKRQQSSRSYRSRGSISHRRWASFHTTVKSFDATTVYTEESGPQESIPSLPPPLRVLRRRPGGDLRGVQNVADLDAPIHRSRSVGSLTTYSESMRSSYIHSPATESGNFVHIASSDFSQRRGEVFSLGAMAEKPPKRQVSMFSTHSSKPVMRPSFEAEAKKLAEIPDDDDDGVESALAKLEGKYEKRPSRLIIHPRKFAVSAIGEVSPESPVSSEAQVDHFTPEKRRNRRQHVDVTGDDVVSMLSEAMNDAQDGVRSTLEGPRSEARSFLSDGSRESYNSVPLLHRGLTDDEHSKTTAQEWADHSILQDSGDDLTPRDEKPQADFPESSSYEMVEKTKSMEEIKQQDGAAQDSKEQSFLHVGDDEDSDLSSELSLENSETDEFGVKPSQQSPQREDVDRADAHSATHSVATSEGGQRSLYVNDLHHQVSPEAANVPELHDHQLWPPKQMPPTPDTTPTTAQHQQHLDSFDEAVAAKYLPMRNLSTMENRSPGKYAAHLPFILAFSSDILAQQFTLIEKDALNEVDWKELVDMRWKNTHTDSRSWVDFLRNSDARGVEVVVARFNIMVKWVVSETVLTQDLEERARCLIKYIHIAAHCRKYRNFATMSQIAVALTSNEVARLSKTWALVPASDMKTMQELESLISPTKNFYNLRAEMEGGATTAETGCIPFVGIYTHDLLFNSQRPSEIASSPTTAPLVNFERCRIAASVVKTLLRLLEASTLYDFQPIEGITERCLWMSALGDEEIRKHSQCIEPSLA</sequence>
<feature type="compositionally biased region" description="Basic and acidic residues" evidence="3">
    <location>
        <begin position="1247"/>
        <end position="1265"/>
    </location>
</feature>
<name>A0ABR1RB78_9PEZI</name>
<evidence type="ECO:0000313" key="6">
    <source>
        <dbReference type="EMBL" id="KAK8006294.1"/>
    </source>
</evidence>
<gene>
    <name evidence="6" type="ORF">PG991_012591</name>
</gene>
<keyword evidence="7" id="KW-1185">Reference proteome</keyword>
<evidence type="ECO:0000259" key="4">
    <source>
        <dbReference type="PROSITE" id="PS50009"/>
    </source>
</evidence>
<feature type="region of interest" description="Disordered" evidence="3">
    <location>
        <begin position="732"/>
        <end position="757"/>
    </location>
</feature>
<evidence type="ECO:0000313" key="7">
    <source>
        <dbReference type="Proteomes" id="UP001396898"/>
    </source>
</evidence>
<dbReference type="PANTHER" id="PTHR23113:SF363">
    <property type="entry name" value="PROTEIN SON OF SEVENLESS"/>
    <property type="match status" value="1"/>
</dbReference>
<evidence type="ECO:0000256" key="1">
    <source>
        <dbReference type="ARBA" id="ARBA00022658"/>
    </source>
</evidence>
<feature type="compositionally biased region" description="Basic and acidic residues" evidence="3">
    <location>
        <begin position="83"/>
        <end position="104"/>
    </location>
</feature>
<feature type="region of interest" description="Disordered" evidence="3">
    <location>
        <begin position="140"/>
        <end position="198"/>
    </location>
</feature>
<dbReference type="InterPro" id="IPR008937">
    <property type="entry name" value="Ras-like_GEF"/>
</dbReference>
<evidence type="ECO:0000256" key="3">
    <source>
        <dbReference type="SAM" id="MobiDB-lite"/>
    </source>
</evidence>
<feature type="region of interest" description="Disordered" evidence="3">
    <location>
        <begin position="1281"/>
        <end position="1309"/>
    </location>
</feature>
<reference evidence="6 7" key="1">
    <citation type="submission" date="2023-01" db="EMBL/GenBank/DDBJ databases">
        <title>Analysis of 21 Apiospora genomes using comparative genomics revels a genus with tremendous synthesis potential of carbohydrate active enzymes and secondary metabolites.</title>
        <authorList>
            <person name="Sorensen T."/>
        </authorList>
    </citation>
    <scope>NUCLEOTIDE SEQUENCE [LARGE SCALE GENOMIC DNA]</scope>
    <source>
        <strain evidence="6 7">CBS 20057</strain>
    </source>
</reference>
<evidence type="ECO:0008006" key="8">
    <source>
        <dbReference type="Google" id="ProtNLM"/>
    </source>
</evidence>
<organism evidence="6 7">
    <name type="scientific">Apiospora marii</name>
    <dbReference type="NCBI Taxonomy" id="335849"/>
    <lineage>
        <taxon>Eukaryota</taxon>
        <taxon>Fungi</taxon>
        <taxon>Dikarya</taxon>
        <taxon>Ascomycota</taxon>
        <taxon>Pezizomycotina</taxon>
        <taxon>Sordariomycetes</taxon>
        <taxon>Xylariomycetidae</taxon>
        <taxon>Amphisphaeriales</taxon>
        <taxon>Apiosporaceae</taxon>
        <taxon>Apiospora</taxon>
    </lineage>
</organism>
<feature type="compositionally biased region" description="Low complexity" evidence="3">
    <location>
        <begin position="1236"/>
        <end position="1245"/>
    </location>
</feature>
<dbReference type="InterPro" id="IPR001895">
    <property type="entry name" value="RASGEF_cat_dom"/>
</dbReference>
<feature type="region of interest" description="Disordered" evidence="3">
    <location>
        <begin position="1321"/>
        <end position="1446"/>
    </location>
</feature>
<feature type="region of interest" description="Disordered" evidence="3">
    <location>
        <begin position="1020"/>
        <end position="1046"/>
    </location>
</feature>
<protein>
    <recommendedName>
        <fullName evidence="8">Guanine nucleotide exchange factor LTE1</fullName>
    </recommendedName>
</protein>
<feature type="compositionally biased region" description="Low complexity" evidence="3">
    <location>
        <begin position="1036"/>
        <end position="1045"/>
    </location>
</feature>
<comment type="caution">
    <text evidence="6">The sequence shown here is derived from an EMBL/GenBank/DDBJ whole genome shotgun (WGS) entry which is preliminary data.</text>
</comment>
<dbReference type="SMART" id="SM00229">
    <property type="entry name" value="RasGEFN"/>
    <property type="match status" value="1"/>
</dbReference>
<dbReference type="SMART" id="SM00147">
    <property type="entry name" value="RasGEF"/>
    <property type="match status" value="1"/>
</dbReference>
<dbReference type="Pfam" id="PF00617">
    <property type="entry name" value="RasGEF"/>
    <property type="match status" value="1"/>
</dbReference>
<feature type="compositionally biased region" description="Polar residues" evidence="3">
    <location>
        <begin position="613"/>
        <end position="624"/>
    </location>
</feature>
<evidence type="ECO:0000256" key="2">
    <source>
        <dbReference type="PROSITE-ProRule" id="PRU00168"/>
    </source>
</evidence>
<feature type="region of interest" description="Disordered" evidence="3">
    <location>
        <begin position="599"/>
        <end position="624"/>
    </location>
</feature>
<dbReference type="InterPro" id="IPR036964">
    <property type="entry name" value="RASGEF_cat_dom_sf"/>
</dbReference>
<proteinExistence type="predicted"/>
<feature type="domain" description="Ras-GEF" evidence="4">
    <location>
        <begin position="1535"/>
        <end position="1786"/>
    </location>
</feature>
<dbReference type="Pfam" id="PF00618">
    <property type="entry name" value="RasGEF_N"/>
    <property type="match status" value="1"/>
</dbReference>
<dbReference type="PROSITE" id="PS50212">
    <property type="entry name" value="RASGEF_NTER"/>
    <property type="match status" value="1"/>
</dbReference>
<dbReference type="CDD" id="cd06224">
    <property type="entry name" value="REM"/>
    <property type="match status" value="1"/>
</dbReference>
<dbReference type="Proteomes" id="UP001396898">
    <property type="component" value="Unassembled WGS sequence"/>
</dbReference>
<feature type="domain" description="N-terminal Ras-GEF" evidence="5">
    <location>
        <begin position="388"/>
        <end position="515"/>
    </location>
</feature>
<keyword evidence="1 2" id="KW-0344">Guanine-nucleotide releasing factor</keyword>
<feature type="compositionally biased region" description="Polar residues" evidence="3">
    <location>
        <begin position="1435"/>
        <end position="1445"/>
    </location>
</feature>
<feature type="compositionally biased region" description="Low complexity" evidence="3">
    <location>
        <begin position="746"/>
        <end position="757"/>
    </location>
</feature>
<dbReference type="InterPro" id="IPR023578">
    <property type="entry name" value="Ras_GEF_dom_sf"/>
</dbReference>
<accession>A0ABR1RB78</accession>
<feature type="region of interest" description="Disordered" evidence="3">
    <location>
        <begin position="1"/>
        <end position="118"/>
    </location>
</feature>
<feature type="compositionally biased region" description="Basic and acidic residues" evidence="3">
    <location>
        <begin position="1363"/>
        <end position="1375"/>
    </location>
</feature>
<dbReference type="Gene3D" id="1.20.870.10">
    <property type="entry name" value="Son of sevenless (SoS) protein Chain: S domain 1"/>
    <property type="match status" value="1"/>
</dbReference>
<dbReference type="EMBL" id="JAQQWI010000017">
    <property type="protein sequence ID" value="KAK8006294.1"/>
    <property type="molecule type" value="Genomic_DNA"/>
</dbReference>
<feature type="compositionally biased region" description="Pro residues" evidence="3">
    <location>
        <begin position="186"/>
        <end position="195"/>
    </location>
</feature>
<dbReference type="InterPro" id="IPR000651">
    <property type="entry name" value="Ras-like_Gua-exchang_fac_N"/>
</dbReference>
<dbReference type="Gene3D" id="1.10.840.10">
    <property type="entry name" value="Ras guanine-nucleotide exchange factors catalytic domain"/>
    <property type="match status" value="1"/>
</dbReference>
<dbReference type="PANTHER" id="PTHR23113">
    <property type="entry name" value="GUANINE NUCLEOTIDE EXCHANGE FACTOR"/>
    <property type="match status" value="1"/>
</dbReference>
<feature type="compositionally biased region" description="Basic and acidic residues" evidence="3">
    <location>
        <begin position="33"/>
        <end position="64"/>
    </location>
</feature>
<dbReference type="PROSITE" id="PS50009">
    <property type="entry name" value="RASGEF_CAT"/>
    <property type="match status" value="1"/>
</dbReference>
<evidence type="ECO:0000259" key="5">
    <source>
        <dbReference type="PROSITE" id="PS50212"/>
    </source>
</evidence>
<dbReference type="SUPFAM" id="SSF48366">
    <property type="entry name" value="Ras GEF"/>
    <property type="match status" value="1"/>
</dbReference>
<feature type="region of interest" description="Disordered" evidence="3">
    <location>
        <begin position="925"/>
        <end position="961"/>
    </location>
</feature>